<evidence type="ECO:0000259" key="10">
    <source>
        <dbReference type="PROSITE" id="PS50262"/>
    </source>
</evidence>
<evidence type="ECO:0000313" key="11">
    <source>
        <dbReference type="EMBL" id="TNN12792.1"/>
    </source>
</evidence>
<feature type="transmembrane region" description="Helical" evidence="9">
    <location>
        <begin position="104"/>
        <end position="132"/>
    </location>
</feature>
<evidence type="ECO:0000256" key="9">
    <source>
        <dbReference type="SAM" id="Phobius"/>
    </source>
</evidence>
<reference evidence="11 12" key="1">
    <citation type="submission" date="2019-03" db="EMBL/GenBank/DDBJ databases">
        <title>An improved genome assembly of the fluke Schistosoma japonicum.</title>
        <authorList>
            <person name="Hu W."/>
            <person name="Luo F."/>
            <person name="Yin M."/>
            <person name="Mo X."/>
            <person name="Sun C."/>
            <person name="Wu Q."/>
            <person name="Zhu B."/>
            <person name="Xiang M."/>
            <person name="Wang J."/>
            <person name="Wang Y."/>
            <person name="Zhang T."/>
            <person name="Xu B."/>
            <person name="Zheng H."/>
            <person name="Feng Z."/>
        </authorList>
    </citation>
    <scope>NUCLEOTIDE SEQUENCE [LARGE SCALE GENOMIC DNA]</scope>
    <source>
        <strain evidence="11">HuSjv2</strain>
        <tissue evidence="11">Worms</tissue>
    </source>
</reference>
<keyword evidence="8" id="KW-0807">Transducer</keyword>
<evidence type="ECO:0000256" key="1">
    <source>
        <dbReference type="ARBA" id="ARBA00004651"/>
    </source>
</evidence>
<name>A0A4Z2D8F9_SCHJA</name>
<sequence>MNFTDLLYSNELNTTSTSFLYSDNSQDTRIENVFNVTSCIIITFMFALIVIFSIFGNILVIWIIMNNRRMRTITNCFLFNLSAADLLTVFQIIPNVYYVLRNDWIFGIAYCKFSQFFTSFNIAISVFTFIAISSDRYTAIMFPLRPRSKLKTVMFAITAIWLISFAIGLPGLVVATVVPKHLSSLNSLANSTDSLVMLKQIEENSLIQYISNDCVLNWSSEWSEAYDYTLFILMYVLPLIILAATYIPISINLWFHRGLGEVTRAQAQNVRSKRRAVKMLCAVMLIFAICWLPYQLFFIILQLTPTIKSNHRLPVVFICCYWLAMSNSMYNPIIYILMNKNEIQGAHFFPFGTRQVDVLASQSICSYWELHVFKFKFFIYSSTGVLPLESH</sequence>
<keyword evidence="7 11" id="KW-0675">Receptor</keyword>
<dbReference type="InterPro" id="IPR000276">
    <property type="entry name" value="GPCR_Rhodpsn"/>
</dbReference>
<evidence type="ECO:0000256" key="5">
    <source>
        <dbReference type="ARBA" id="ARBA00023040"/>
    </source>
</evidence>
<evidence type="ECO:0000256" key="2">
    <source>
        <dbReference type="ARBA" id="ARBA00022475"/>
    </source>
</evidence>
<keyword evidence="6 9" id="KW-0472">Membrane</keyword>
<dbReference type="PRINTS" id="PR00237">
    <property type="entry name" value="GPCRRHODOPSN"/>
</dbReference>
<evidence type="ECO:0000256" key="7">
    <source>
        <dbReference type="ARBA" id="ARBA00023170"/>
    </source>
</evidence>
<dbReference type="SUPFAM" id="SSF81321">
    <property type="entry name" value="Family A G protein-coupled receptor-like"/>
    <property type="match status" value="1"/>
</dbReference>
<feature type="transmembrane region" description="Helical" evidence="9">
    <location>
        <begin position="40"/>
        <end position="65"/>
    </location>
</feature>
<evidence type="ECO:0000256" key="3">
    <source>
        <dbReference type="ARBA" id="ARBA00022692"/>
    </source>
</evidence>
<keyword evidence="5" id="KW-0297">G-protein coupled receptor</keyword>
<dbReference type="STRING" id="6182.A0A4Z2D8F9"/>
<evidence type="ECO:0000256" key="8">
    <source>
        <dbReference type="ARBA" id="ARBA00023224"/>
    </source>
</evidence>
<dbReference type="AlphaFoldDB" id="A0A4Z2D8F9"/>
<protein>
    <submittedName>
        <fullName evidence="11">Tachykinin-like peptides receptor 99D isoform 1</fullName>
    </submittedName>
</protein>
<dbReference type="OrthoDB" id="5981855at2759"/>
<evidence type="ECO:0000313" key="12">
    <source>
        <dbReference type="Proteomes" id="UP000311919"/>
    </source>
</evidence>
<dbReference type="PANTHER" id="PTHR46925">
    <property type="entry name" value="G-PROTEIN COUPLED RECEPTOR TKR-1-RELATED"/>
    <property type="match status" value="1"/>
</dbReference>
<feature type="transmembrane region" description="Helical" evidence="9">
    <location>
        <begin position="77"/>
        <end position="98"/>
    </location>
</feature>
<proteinExistence type="predicted"/>
<evidence type="ECO:0000256" key="4">
    <source>
        <dbReference type="ARBA" id="ARBA00022989"/>
    </source>
</evidence>
<dbReference type="PANTHER" id="PTHR46925:SF2">
    <property type="entry name" value="G-PROTEIN COUPLED RECEPTOR TKR-1-RELATED"/>
    <property type="match status" value="1"/>
</dbReference>
<keyword evidence="2" id="KW-1003">Cell membrane</keyword>
<dbReference type="Gene3D" id="1.20.1070.10">
    <property type="entry name" value="Rhodopsin 7-helix transmembrane proteins"/>
    <property type="match status" value="1"/>
</dbReference>
<dbReference type="PROSITE" id="PS50262">
    <property type="entry name" value="G_PROTEIN_RECEP_F1_2"/>
    <property type="match status" value="1"/>
</dbReference>
<feature type="transmembrane region" description="Helical" evidence="9">
    <location>
        <begin position="276"/>
        <end position="301"/>
    </location>
</feature>
<dbReference type="Pfam" id="PF00001">
    <property type="entry name" value="7tm_1"/>
    <property type="match status" value="1"/>
</dbReference>
<accession>A0A4Z2D8F9</accession>
<feature type="transmembrane region" description="Helical" evidence="9">
    <location>
        <begin position="228"/>
        <end position="255"/>
    </location>
</feature>
<comment type="subcellular location">
    <subcellularLocation>
        <location evidence="1">Cell membrane</location>
        <topology evidence="1">Multi-pass membrane protein</topology>
    </subcellularLocation>
</comment>
<keyword evidence="12" id="KW-1185">Reference proteome</keyword>
<organism evidence="11 12">
    <name type="scientific">Schistosoma japonicum</name>
    <name type="common">Blood fluke</name>
    <dbReference type="NCBI Taxonomy" id="6182"/>
    <lineage>
        <taxon>Eukaryota</taxon>
        <taxon>Metazoa</taxon>
        <taxon>Spiralia</taxon>
        <taxon>Lophotrochozoa</taxon>
        <taxon>Platyhelminthes</taxon>
        <taxon>Trematoda</taxon>
        <taxon>Digenea</taxon>
        <taxon>Strigeidida</taxon>
        <taxon>Schistosomatoidea</taxon>
        <taxon>Schistosomatidae</taxon>
        <taxon>Schistosoma</taxon>
    </lineage>
</organism>
<dbReference type="EMBL" id="SKCS01000211">
    <property type="protein sequence ID" value="TNN12792.1"/>
    <property type="molecule type" value="Genomic_DNA"/>
</dbReference>
<dbReference type="GO" id="GO:0004995">
    <property type="term" value="F:tachykinin receptor activity"/>
    <property type="evidence" value="ECO:0007669"/>
    <property type="project" value="InterPro"/>
</dbReference>
<comment type="caution">
    <text evidence="11">The sequence shown here is derived from an EMBL/GenBank/DDBJ whole genome shotgun (WGS) entry which is preliminary data.</text>
</comment>
<dbReference type="Proteomes" id="UP000311919">
    <property type="component" value="Unassembled WGS sequence"/>
</dbReference>
<dbReference type="InterPro" id="IPR017452">
    <property type="entry name" value="GPCR_Rhodpsn_7TM"/>
</dbReference>
<gene>
    <name evidence="11" type="ORF">EWB00_003454</name>
</gene>
<dbReference type="InterPro" id="IPR001681">
    <property type="entry name" value="Neurokn_rcpt"/>
</dbReference>
<feature type="domain" description="G-protein coupled receptors family 1 profile" evidence="10">
    <location>
        <begin position="56"/>
        <end position="335"/>
    </location>
</feature>
<dbReference type="GO" id="GO:0005886">
    <property type="term" value="C:plasma membrane"/>
    <property type="evidence" value="ECO:0007669"/>
    <property type="project" value="UniProtKB-SubCell"/>
</dbReference>
<keyword evidence="3 9" id="KW-0812">Transmembrane</keyword>
<evidence type="ECO:0000256" key="6">
    <source>
        <dbReference type="ARBA" id="ARBA00023136"/>
    </source>
</evidence>
<feature type="transmembrane region" description="Helical" evidence="9">
    <location>
        <begin position="313"/>
        <end position="337"/>
    </location>
</feature>
<keyword evidence="4 9" id="KW-1133">Transmembrane helix</keyword>
<feature type="transmembrane region" description="Helical" evidence="9">
    <location>
        <begin position="153"/>
        <end position="178"/>
    </location>
</feature>